<sequence length="50" mass="5729">MGRDEHHQSKGKNKAKLPQTPSYEKDRVGVDMEMSNNPKVQFGIAEEEEK</sequence>
<protein>
    <submittedName>
        <fullName evidence="2">YfhD-like protein</fullName>
    </submittedName>
</protein>
<dbReference type="InterPro" id="IPR025435">
    <property type="entry name" value="YfhD-like"/>
</dbReference>
<gene>
    <name evidence="2" type="ORF">SAMN05216243_0772</name>
</gene>
<dbReference type="RefSeq" id="WP_139184381.1">
    <property type="nucleotide sequence ID" value="NZ_FNFL01000001.1"/>
</dbReference>
<proteinExistence type="predicted"/>
<reference evidence="2 3" key="1">
    <citation type="submission" date="2016-10" db="EMBL/GenBank/DDBJ databases">
        <authorList>
            <person name="de Groot N.N."/>
        </authorList>
    </citation>
    <scope>NUCLEOTIDE SEQUENCE [LARGE SCALE GENOMIC DNA]</scope>
    <source>
        <strain evidence="2 3">CGMCC 1.6502</strain>
    </source>
</reference>
<dbReference type="Pfam" id="PF14151">
    <property type="entry name" value="YfhD"/>
    <property type="match status" value="1"/>
</dbReference>
<evidence type="ECO:0000313" key="2">
    <source>
        <dbReference type="EMBL" id="SDJ77073.1"/>
    </source>
</evidence>
<evidence type="ECO:0000256" key="1">
    <source>
        <dbReference type="SAM" id="MobiDB-lite"/>
    </source>
</evidence>
<dbReference type="EMBL" id="FNFL01000001">
    <property type="protein sequence ID" value="SDJ77073.1"/>
    <property type="molecule type" value="Genomic_DNA"/>
</dbReference>
<name>A0A1G8WFX7_9BACI</name>
<feature type="region of interest" description="Disordered" evidence="1">
    <location>
        <begin position="1"/>
        <end position="50"/>
    </location>
</feature>
<keyword evidence="3" id="KW-1185">Reference proteome</keyword>
<evidence type="ECO:0000313" key="3">
    <source>
        <dbReference type="Proteomes" id="UP000198694"/>
    </source>
</evidence>
<dbReference type="Proteomes" id="UP000198694">
    <property type="component" value="Unassembled WGS sequence"/>
</dbReference>
<accession>A0A1G8WFX7</accession>
<dbReference type="OrthoDB" id="2973490at2"/>
<dbReference type="AlphaFoldDB" id="A0A1G8WFX7"/>
<organism evidence="2 3">
    <name type="scientific">Sediminibacillus albus</name>
    <dbReference type="NCBI Taxonomy" id="407036"/>
    <lineage>
        <taxon>Bacteria</taxon>
        <taxon>Bacillati</taxon>
        <taxon>Bacillota</taxon>
        <taxon>Bacilli</taxon>
        <taxon>Bacillales</taxon>
        <taxon>Bacillaceae</taxon>
        <taxon>Sediminibacillus</taxon>
    </lineage>
</organism>